<keyword evidence="1" id="KW-0862">Zinc</keyword>
<dbReference type="InterPro" id="IPR007527">
    <property type="entry name" value="Znf_SWIM"/>
</dbReference>
<protein>
    <recommendedName>
        <fullName evidence="2">SWIM-type domain-containing protein</fullName>
    </recommendedName>
</protein>
<dbReference type="eggNOG" id="COG4715">
    <property type="taxonomic scope" value="Bacteria"/>
</dbReference>
<evidence type="ECO:0000313" key="4">
    <source>
        <dbReference type="Proteomes" id="UP000002895"/>
    </source>
</evidence>
<accession>I6SBP0</accession>
<dbReference type="PATRIC" id="fig|768486.3.peg.1031"/>
<keyword evidence="4" id="KW-1185">Reference proteome</keyword>
<name>I6SBP0_ENTHA</name>
<dbReference type="PROSITE" id="PS50966">
    <property type="entry name" value="ZF_SWIM"/>
    <property type="match status" value="1"/>
</dbReference>
<dbReference type="GO" id="GO:0008270">
    <property type="term" value="F:zinc ion binding"/>
    <property type="evidence" value="ECO:0007669"/>
    <property type="project" value="UniProtKB-KW"/>
</dbReference>
<dbReference type="HOGENOM" id="CLU_035128_1_0_9"/>
<proteinExistence type="predicted"/>
<evidence type="ECO:0000259" key="2">
    <source>
        <dbReference type="PROSITE" id="PS50966"/>
    </source>
</evidence>
<dbReference type="AlphaFoldDB" id="I6SBP0"/>
<evidence type="ECO:0000256" key="1">
    <source>
        <dbReference type="PROSITE-ProRule" id="PRU00325"/>
    </source>
</evidence>
<keyword evidence="1" id="KW-0479">Metal-binding</keyword>
<keyword evidence="1" id="KW-0863">Zinc-finger</keyword>
<feature type="domain" description="SWIM-type" evidence="2">
    <location>
        <begin position="45"/>
        <end position="83"/>
    </location>
</feature>
<dbReference type="RefSeq" id="WP_014834404.1">
    <property type="nucleotide sequence ID" value="NC_018081.1"/>
</dbReference>
<organism evidence="3 4">
    <name type="scientific">Enterococcus hirae (strain ATCC 9790 / DSM 20160 / JCM 8729 / LMG 6399 / NBRC 3181 / NCIMB 6459 / NCDO 1258 / NCTC 12367 / WDCM 00089 / R)</name>
    <dbReference type="NCBI Taxonomy" id="768486"/>
    <lineage>
        <taxon>Bacteria</taxon>
        <taxon>Bacillati</taxon>
        <taxon>Bacillota</taxon>
        <taxon>Bacilli</taxon>
        <taxon>Lactobacillales</taxon>
        <taxon>Enterococcaceae</taxon>
        <taxon>Enterococcus</taxon>
    </lineage>
</organism>
<sequence length="460" mass="55189">MNNWKEYFLETTIDLGYSYFIGEQVKNFKVKQKQITANITSNENYHAIIDLVDHFYLEKMVCSCPCLSNDHCPHLVAVLFEYNKYLQKKDANNSAYLVSYAEDSQIRPFLKMILKENDHLAKRFQQYIYSDASFDINKYQAYYEKQSASSLKKEPADKKRGLKKKKQILSVKQMEYLNYSKQKIQHTIQENWHSPTIRTQYVNYLLKNRIYKEAEKVLQESLLLDRQSPDLVQLHRYSLKKLYYKLGKKEEYINQVFKLLIENDALDMNLVHQLKKTCSKDEWISLRNRLFQELHNHQDIGLLYSQEKCYDLLLNRVLETSGIKEANRYFNILKKQTPEALLQKYEYELRKIAHTMTTRNHYHKLVRYIEEMATLPNSMISVQLLIKELKEKYPRKKAMIQELKLLEKKCNYLLCQRYLRVILSFLPKTEKNALNFNNKKKFSKKLPLRVWDKKGLPRLF</sequence>
<gene>
    <name evidence="3" type="ordered locus">EHR_05395</name>
</gene>
<reference evidence="3 4" key="1">
    <citation type="journal article" date="2012" name="J. Bacteriol.">
        <title>Genome sequence of Enterococcus hirae (Streptococcus faecalis) ATCC 9790, a model organism for the study of ion transport, bioenergetics, and copper homeostasis.</title>
        <authorList>
            <person name="Gaechter T."/>
            <person name="Wunderlin C."/>
            <person name="Schmidheini T."/>
            <person name="Solioz M."/>
        </authorList>
    </citation>
    <scope>NUCLEOTIDE SEQUENCE [LARGE SCALE GENOMIC DNA]</scope>
    <source>
        <strain evidence="4">ATCC 9790 / DSM 20160 / JCM 8729 / LMG 6399 / NBRC 3181 / NCIMB 6459 / NCDO 1258 / NCTC 12367 / WDCM 00089 / R</strain>
    </source>
</reference>
<dbReference type="Proteomes" id="UP000002895">
    <property type="component" value="Chromosome"/>
</dbReference>
<dbReference type="EMBL" id="CP003504">
    <property type="protein sequence ID" value="AFM70033.1"/>
    <property type="molecule type" value="Genomic_DNA"/>
</dbReference>
<dbReference type="KEGG" id="ehr:EHR_05395"/>
<evidence type="ECO:0000313" key="3">
    <source>
        <dbReference type="EMBL" id="AFM70033.1"/>
    </source>
</evidence>